<sequence length="373" mass="40972">MAMTSKERLLTALGGGKPDRLPVTVHQWQGYHLDKYLGGMSDLEAARTFGLDGQIQYFESMGQFWLVDADFSKFSTETWGDEVIVISDAPDSRVNHHIIHTPGGDLTYKTAGNRQTTWITEYLVKTDDDVELVRKYMPVPKLDLAPIAARHDEIGDDGILRGFVWGDQAGCWAHACCMMDINDLILRAVDEPDWVHAVLKILLDKKLQFIESMKGAAFDLVETGGGAGSSTVISPKLHEEFCLPYDRAMHDALHELGFLTTYHTCGGNFGIEDHIVANGCDASETLAPISVGGNQEPWDFAAKIDGRVALIGGLDQFNTLTQGPAETIRSAVHKLFETCGPNGGYVCSLSDHFFETPPANIQAYADAARECVY</sequence>
<dbReference type="InterPro" id="IPR038071">
    <property type="entry name" value="UROD/MetE-like_sf"/>
</dbReference>
<dbReference type="InterPro" id="IPR052024">
    <property type="entry name" value="Methanogen_methyltrans"/>
</dbReference>
<dbReference type="AlphaFoldDB" id="A0A0F9R3Y4"/>
<dbReference type="PANTHER" id="PTHR47099:SF1">
    <property type="entry name" value="METHYLCOBAMIDE:COM METHYLTRANSFERASE MTBA"/>
    <property type="match status" value="1"/>
</dbReference>
<comment type="caution">
    <text evidence="2">The sequence shown here is derived from an EMBL/GenBank/DDBJ whole genome shotgun (WGS) entry which is preliminary data.</text>
</comment>
<dbReference type="SUPFAM" id="SSF51726">
    <property type="entry name" value="UROD/MetE-like"/>
    <property type="match status" value="1"/>
</dbReference>
<reference evidence="2" key="1">
    <citation type="journal article" date="2015" name="Nature">
        <title>Complex archaea that bridge the gap between prokaryotes and eukaryotes.</title>
        <authorList>
            <person name="Spang A."/>
            <person name="Saw J.H."/>
            <person name="Jorgensen S.L."/>
            <person name="Zaremba-Niedzwiedzka K."/>
            <person name="Martijn J."/>
            <person name="Lind A.E."/>
            <person name="van Eijk R."/>
            <person name="Schleper C."/>
            <person name="Guy L."/>
            <person name="Ettema T.J."/>
        </authorList>
    </citation>
    <scope>NUCLEOTIDE SEQUENCE</scope>
</reference>
<evidence type="ECO:0000313" key="2">
    <source>
        <dbReference type="EMBL" id="KKN43942.1"/>
    </source>
</evidence>
<evidence type="ECO:0000259" key="1">
    <source>
        <dbReference type="Pfam" id="PF01208"/>
    </source>
</evidence>
<dbReference type="GO" id="GO:0004853">
    <property type="term" value="F:uroporphyrinogen decarboxylase activity"/>
    <property type="evidence" value="ECO:0007669"/>
    <property type="project" value="InterPro"/>
</dbReference>
<accession>A0A0F9R3Y4</accession>
<protein>
    <recommendedName>
        <fullName evidence="1">Uroporphyrinogen decarboxylase (URO-D) domain-containing protein</fullName>
    </recommendedName>
</protein>
<organism evidence="2">
    <name type="scientific">marine sediment metagenome</name>
    <dbReference type="NCBI Taxonomy" id="412755"/>
    <lineage>
        <taxon>unclassified sequences</taxon>
        <taxon>metagenomes</taxon>
        <taxon>ecological metagenomes</taxon>
    </lineage>
</organism>
<gene>
    <name evidence="2" type="ORF">LCGC14_0698140</name>
</gene>
<dbReference type="Pfam" id="PF01208">
    <property type="entry name" value="URO-D"/>
    <property type="match status" value="1"/>
</dbReference>
<feature type="domain" description="Uroporphyrinogen decarboxylase (URO-D)" evidence="1">
    <location>
        <begin position="164"/>
        <end position="370"/>
    </location>
</feature>
<dbReference type="EMBL" id="LAZR01001480">
    <property type="protein sequence ID" value="KKN43942.1"/>
    <property type="molecule type" value="Genomic_DNA"/>
</dbReference>
<dbReference type="Gene3D" id="3.20.20.210">
    <property type="match status" value="1"/>
</dbReference>
<name>A0A0F9R3Y4_9ZZZZ</name>
<dbReference type="GO" id="GO:0006779">
    <property type="term" value="P:porphyrin-containing compound biosynthetic process"/>
    <property type="evidence" value="ECO:0007669"/>
    <property type="project" value="InterPro"/>
</dbReference>
<dbReference type="PANTHER" id="PTHR47099">
    <property type="entry name" value="METHYLCOBAMIDE:COM METHYLTRANSFERASE MTBA"/>
    <property type="match status" value="1"/>
</dbReference>
<dbReference type="InterPro" id="IPR000257">
    <property type="entry name" value="Uroporphyrinogen_deCOase"/>
</dbReference>
<proteinExistence type="predicted"/>